<evidence type="ECO:0000256" key="6">
    <source>
        <dbReference type="ARBA" id="ARBA00022912"/>
    </source>
</evidence>
<dbReference type="OrthoDB" id="10253954at2759"/>
<keyword evidence="11" id="KW-1185">Reference proteome</keyword>
<keyword evidence="3" id="KW-0963">Cytoplasm</keyword>
<organism evidence="10 11">
    <name type="scientific">Ceratodon purpureus</name>
    <name type="common">Fire moss</name>
    <name type="synonym">Dicranum purpureum</name>
    <dbReference type="NCBI Taxonomy" id="3225"/>
    <lineage>
        <taxon>Eukaryota</taxon>
        <taxon>Viridiplantae</taxon>
        <taxon>Streptophyta</taxon>
        <taxon>Embryophyta</taxon>
        <taxon>Bryophyta</taxon>
        <taxon>Bryophytina</taxon>
        <taxon>Bryopsida</taxon>
        <taxon>Dicranidae</taxon>
        <taxon>Pseudoditrichales</taxon>
        <taxon>Ditrichaceae</taxon>
        <taxon>Ceratodon</taxon>
    </lineage>
</organism>
<comment type="subcellular location">
    <subcellularLocation>
        <location evidence="1">Cytoplasm</location>
    </subcellularLocation>
</comment>
<dbReference type="PROSITE" id="PS50056">
    <property type="entry name" value="TYR_PHOSPHATASE_2"/>
    <property type="match status" value="1"/>
</dbReference>
<evidence type="ECO:0000256" key="1">
    <source>
        <dbReference type="ARBA" id="ARBA00004496"/>
    </source>
</evidence>
<dbReference type="SMART" id="SM00404">
    <property type="entry name" value="PTPc_motif"/>
    <property type="match status" value="1"/>
</dbReference>
<dbReference type="FunFam" id="3.90.190.10:FF:000045">
    <property type="entry name" value="Tyrosine-protein phosphatase non-receptor type 12"/>
    <property type="match status" value="1"/>
</dbReference>
<dbReference type="GO" id="GO:0005737">
    <property type="term" value="C:cytoplasm"/>
    <property type="evidence" value="ECO:0007669"/>
    <property type="project" value="UniProtKB-SubCell"/>
</dbReference>
<evidence type="ECO:0000259" key="8">
    <source>
        <dbReference type="PROSITE" id="PS50055"/>
    </source>
</evidence>
<dbReference type="PROSITE" id="PS50055">
    <property type="entry name" value="TYR_PHOSPHATASE_PTP"/>
    <property type="match status" value="1"/>
</dbReference>
<dbReference type="InterPro" id="IPR016130">
    <property type="entry name" value="Tyr_Pase_AS"/>
</dbReference>
<name>A0A8T0I554_CERPU</name>
<feature type="domain" description="Tyrosine specific protein phosphatases" evidence="9">
    <location>
        <begin position="258"/>
        <end position="333"/>
    </location>
</feature>
<gene>
    <name evidence="10" type="ORF">KC19_4G008000</name>
</gene>
<dbReference type="SUPFAM" id="SSF52799">
    <property type="entry name" value="(Phosphotyrosine protein) phosphatases II"/>
    <property type="match status" value="1"/>
</dbReference>
<dbReference type="Proteomes" id="UP000822688">
    <property type="component" value="Chromosome 4"/>
</dbReference>
<dbReference type="InterPro" id="IPR000242">
    <property type="entry name" value="PTP_cat"/>
</dbReference>
<dbReference type="PANTHER" id="PTHR19134">
    <property type="entry name" value="RECEPTOR-TYPE TYROSINE-PROTEIN PHOSPHATASE"/>
    <property type="match status" value="1"/>
</dbReference>
<feature type="domain" description="Tyrosine-protein phosphatase" evidence="8">
    <location>
        <begin position="73"/>
        <end position="342"/>
    </location>
</feature>
<dbReference type="InterPro" id="IPR003595">
    <property type="entry name" value="Tyr_Pase_cat"/>
</dbReference>
<evidence type="ECO:0000256" key="2">
    <source>
        <dbReference type="ARBA" id="ARBA00013064"/>
    </source>
</evidence>
<dbReference type="InterPro" id="IPR000387">
    <property type="entry name" value="Tyr_Pase_dom"/>
</dbReference>
<evidence type="ECO:0000259" key="9">
    <source>
        <dbReference type="PROSITE" id="PS50056"/>
    </source>
</evidence>
<reference evidence="10" key="1">
    <citation type="submission" date="2020-06" db="EMBL/GenBank/DDBJ databases">
        <title>WGS assembly of Ceratodon purpureus strain R40.</title>
        <authorList>
            <person name="Carey S.B."/>
            <person name="Jenkins J."/>
            <person name="Shu S."/>
            <person name="Lovell J.T."/>
            <person name="Sreedasyam A."/>
            <person name="Maumus F."/>
            <person name="Tiley G.P."/>
            <person name="Fernandez-Pozo N."/>
            <person name="Barry K."/>
            <person name="Chen C."/>
            <person name="Wang M."/>
            <person name="Lipzen A."/>
            <person name="Daum C."/>
            <person name="Saski C.A."/>
            <person name="Payton A.C."/>
            <person name="Mcbreen J.C."/>
            <person name="Conrad R.E."/>
            <person name="Kollar L.M."/>
            <person name="Olsson S."/>
            <person name="Huttunen S."/>
            <person name="Landis J.B."/>
            <person name="Wickett N.J."/>
            <person name="Johnson M.G."/>
            <person name="Rensing S.A."/>
            <person name="Grimwood J."/>
            <person name="Schmutz J."/>
            <person name="Mcdaniel S.F."/>
        </authorList>
    </citation>
    <scope>NUCLEOTIDE SEQUENCE</scope>
    <source>
        <strain evidence="10">R40</strain>
    </source>
</reference>
<protein>
    <recommendedName>
        <fullName evidence="2">protein-tyrosine-phosphatase</fullName>
        <ecNumber evidence="2">3.1.3.48</ecNumber>
    </recommendedName>
</protein>
<sequence>MASSPVTPTPPSMTSRMARPPDRSFDIRSVVKQQDVAKDLPLPALTPTQIATCEHALKELKQKVKGNGGRNVIDREFDALQAERMQNYRAFSQTTAAVSPINRTKNRYINVLPYDNTRVVLDKKHGGPNSSDYINASFVQDPVHEDLPRYIATQGPLPDTAGDLWTMVLQQRCPIIVMLTRIADGDQDKCALYFPRNENESQTYGRIVVTNNLLSSSQHGFARRVLEVKDSKSLDTPLTVLHYEYLEWPDYYVPFSTRSVRELIRALFNIPPQVGPFVVHCSAGIGRTGTYCTIDHTLRRVLCGDSGAVDIENTVRQFRLQRDGMVQTREQYRFVYDAVIQELEDYVCTGVRPESTVQP</sequence>
<keyword evidence="4" id="KW-0597">Phosphoprotein</keyword>
<comment type="caution">
    <text evidence="10">The sequence shown here is derived from an EMBL/GenBank/DDBJ whole genome shotgun (WGS) entry which is preliminary data.</text>
</comment>
<feature type="region of interest" description="Disordered" evidence="7">
    <location>
        <begin position="1"/>
        <end position="22"/>
    </location>
</feature>
<dbReference type="PROSITE" id="PS00383">
    <property type="entry name" value="TYR_PHOSPHATASE_1"/>
    <property type="match status" value="1"/>
</dbReference>
<evidence type="ECO:0000256" key="5">
    <source>
        <dbReference type="ARBA" id="ARBA00022801"/>
    </source>
</evidence>
<evidence type="ECO:0000256" key="7">
    <source>
        <dbReference type="SAM" id="MobiDB-lite"/>
    </source>
</evidence>
<keyword evidence="6" id="KW-0904">Protein phosphatase</keyword>
<dbReference type="EC" id="3.1.3.48" evidence="2"/>
<dbReference type="Pfam" id="PF00102">
    <property type="entry name" value="Y_phosphatase"/>
    <property type="match status" value="1"/>
</dbReference>
<evidence type="ECO:0000256" key="4">
    <source>
        <dbReference type="ARBA" id="ARBA00022553"/>
    </source>
</evidence>
<dbReference type="AlphaFoldDB" id="A0A8T0I554"/>
<dbReference type="SMART" id="SM00194">
    <property type="entry name" value="PTPc"/>
    <property type="match status" value="1"/>
</dbReference>
<dbReference type="EMBL" id="CM026424">
    <property type="protein sequence ID" value="KAG0578237.1"/>
    <property type="molecule type" value="Genomic_DNA"/>
</dbReference>
<dbReference type="InterPro" id="IPR050348">
    <property type="entry name" value="Protein-Tyr_Phosphatase"/>
</dbReference>
<proteinExistence type="predicted"/>
<dbReference type="InterPro" id="IPR029021">
    <property type="entry name" value="Prot-tyrosine_phosphatase-like"/>
</dbReference>
<accession>A0A8T0I554</accession>
<dbReference type="GO" id="GO:0004725">
    <property type="term" value="F:protein tyrosine phosphatase activity"/>
    <property type="evidence" value="ECO:0007669"/>
    <property type="project" value="UniProtKB-EC"/>
</dbReference>
<evidence type="ECO:0000313" key="11">
    <source>
        <dbReference type="Proteomes" id="UP000822688"/>
    </source>
</evidence>
<evidence type="ECO:0000313" key="10">
    <source>
        <dbReference type="EMBL" id="KAG0578237.1"/>
    </source>
</evidence>
<keyword evidence="5" id="KW-0378">Hydrolase</keyword>
<evidence type="ECO:0000256" key="3">
    <source>
        <dbReference type="ARBA" id="ARBA00022490"/>
    </source>
</evidence>
<dbReference type="PANTHER" id="PTHR19134:SF449">
    <property type="entry name" value="TYROSINE-PROTEIN PHOSPHATASE 1"/>
    <property type="match status" value="1"/>
</dbReference>
<dbReference type="PRINTS" id="PR00700">
    <property type="entry name" value="PRTYPHPHTASE"/>
</dbReference>
<dbReference type="Gene3D" id="3.90.190.10">
    <property type="entry name" value="Protein tyrosine phosphatase superfamily"/>
    <property type="match status" value="1"/>
</dbReference>